<dbReference type="RefSeq" id="XP_001024964.2">
    <property type="nucleotide sequence ID" value="XM_001024964.2"/>
</dbReference>
<dbReference type="Proteomes" id="UP000009168">
    <property type="component" value="Unassembled WGS sequence"/>
</dbReference>
<feature type="signal peptide" evidence="1">
    <location>
        <begin position="1"/>
        <end position="19"/>
    </location>
</feature>
<proteinExistence type="predicted"/>
<accession>I7MAJ6</accession>
<gene>
    <name evidence="2" type="ORF">TTHERM_00242410</name>
</gene>
<dbReference type="AlphaFoldDB" id="I7MAJ6"/>
<evidence type="ECO:0000256" key="1">
    <source>
        <dbReference type="SAM" id="SignalP"/>
    </source>
</evidence>
<reference evidence="3" key="1">
    <citation type="journal article" date="2006" name="PLoS Biol.">
        <title>Macronuclear genome sequence of the ciliate Tetrahymena thermophila, a model eukaryote.</title>
        <authorList>
            <person name="Eisen J.A."/>
            <person name="Coyne R.S."/>
            <person name="Wu M."/>
            <person name="Wu D."/>
            <person name="Thiagarajan M."/>
            <person name="Wortman J.R."/>
            <person name="Badger J.H."/>
            <person name="Ren Q."/>
            <person name="Amedeo P."/>
            <person name="Jones K.M."/>
            <person name="Tallon L.J."/>
            <person name="Delcher A.L."/>
            <person name="Salzberg S.L."/>
            <person name="Silva J.C."/>
            <person name="Haas B.J."/>
            <person name="Majoros W.H."/>
            <person name="Farzad M."/>
            <person name="Carlton J.M."/>
            <person name="Smith R.K. Jr."/>
            <person name="Garg J."/>
            <person name="Pearlman R.E."/>
            <person name="Karrer K.M."/>
            <person name="Sun L."/>
            <person name="Manning G."/>
            <person name="Elde N.C."/>
            <person name="Turkewitz A.P."/>
            <person name="Asai D.J."/>
            <person name="Wilkes D.E."/>
            <person name="Wang Y."/>
            <person name="Cai H."/>
            <person name="Collins K."/>
            <person name="Stewart B.A."/>
            <person name="Lee S.R."/>
            <person name="Wilamowska K."/>
            <person name="Weinberg Z."/>
            <person name="Ruzzo W.L."/>
            <person name="Wloga D."/>
            <person name="Gaertig J."/>
            <person name="Frankel J."/>
            <person name="Tsao C.-C."/>
            <person name="Gorovsky M.A."/>
            <person name="Keeling P.J."/>
            <person name="Waller R.F."/>
            <person name="Patron N.J."/>
            <person name="Cherry J.M."/>
            <person name="Stover N.A."/>
            <person name="Krieger C.J."/>
            <person name="del Toro C."/>
            <person name="Ryder H.F."/>
            <person name="Williamson S.C."/>
            <person name="Barbeau R.A."/>
            <person name="Hamilton E.P."/>
            <person name="Orias E."/>
        </authorList>
    </citation>
    <scope>NUCLEOTIDE SEQUENCE [LARGE SCALE GENOMIC DNA]</scope>
    <source>
        <strain evidence="3">SB210</strain>
    </source>
</reference>
<name>I7MAJ6_TETTS</name>
<protein>
    <recommendedName>
        <fullName evidence="4">Transmembrane protein</fullName>
    </recommendedName>
</protein>
<dbReference type="EMBL" id="GG662443">
    <property type="protein sequence ID" value="EAS04719.2"/>
    <property type="molecule type" value="Genomic_DNA"/>
</dbReference>
<feature type="chain" id="PRO_5003712330" description="Transmembrane protein" evidence="1">
    <location>
        <begin position="20"/>
        <end position="196"/>
    </location>
</feature>
<dbReference type="KEGG" id="tet:TTHERM_00242410"/>
<evidence type="ECO:0000313" key="2">
    <source>
        <dbReference type="EMBL" id="EAS04719.2"/>
    </source>
</evidence>
<sequence length="196" mass="21257">MKSIYITLALISLLAFTQAADLPCPLPSCDGDANPQQCQAAQSQLAICFETKCANLSAQDPQALLTCITTCQPTYQPLKQKYQDFFKCLSTNQQIQTLSKCVQANMLGCQNDQQTCATALQAQSQCVQSKCASSIKGFDDLDGIQKCIFSTCKSDSSLVNNAEKQIYECATGKKVSVSAKILISSVFTLIGYLILF</sequence>
<evidence type="ECO:0008006" key="4">
    <source>
        <dbReference type="Google" id="ProtNLM"/>
    </source>
</evidence>
<organism evidence="2 3">
    <name type="scientific">Tetrahymena thermophila (strain SB210)</name>
    <dbReference type="NCBI Taxonomy" id="312017"/>
    <lineage>
        <taxon>Eukaryota</taxon>
        <taxon>Sar</taxon>
        <taxon>Alveolata</taxon>
        <taxon>Ciliophora</taxon>
        <taxon>Intramacronucleata</taxon>
        <taxon>Oligohymenophorea</taxon>
        <taxon>Hymenostomatida</taxon>
        <taxon>Tetrahymenina</taxon>
        <taxon>Tetrahymenidae</taxon>
        <taxon>Tetrahymena</taxon>
    </lineage>
</organism>
<keyword evidence="1" id="KW-0732">Signal</keyword>
<evidence type="ECO:0000313" key="3">
    <source>
        <dbReference type="Proteomes" id="UP000009168"/>
    </source>
</evidence>
<keyword evidence="3" id="KW-1185">Reference proteome</keyword>
<dbReference type="GeneID" id="7846804"/>
<dbReference type="InParanoid" id="I7MAJ6"/>